<protein>
    <submittedName>
        <fullName evidence="1">Uncharacterized protein</fullName>
    </submittedName>
</protein>
<organism evidence="1 2">
    <name type="scientific">Maribacter luteus</name>
    <dbReference type="NCBI Taxonomy" id="2594478"/>
    <lineage>
        <taxon>Bacteria</taxon>
        <taxon>Pseudomonadati</taxon>
        <taxon>Bacteroidota</taxon>
        <taxon>Flavobacteriia</taxon>
        <taxon>Flavobacteriales</taxon>
        <taxon>Flavobacteriaceae</taxon>
        <taxon>Maribacter</taxon>
    </lineage>
</organism>
<dbReference type="Proteomes" id="UP000443153">
    <property type="component" value="Unassembled WGS sequence"/>
</dbReference>
<dbReference type="EMBL" id="WKJH01000002">
    <property type="protein sequence ID" value="MRX63316.1"/>
    <property type="molecule type" value="Genomic_DNA"/>
</dbReference>
<dbReference type="OrthoDB" id="6717961at2"/>
<evidence type="ECO:0000313" key="2">
    <source>
        <dbReference type="Proteomes" id="UP000443153"/>
    </source>
</evidence>
<name>A0A6I2MQ33_9FLAO</name>
<gene>
    <name evidence="1" type="ORF">GJ691_03940</name>
</gene>
<reference evidence="1 2" key="1">
    <citation type="submission" date="2019-11" db="EMBL/GenBank/DDBJ databases">
        <title>Maribacter lutea sp. nov., a marine bacterium isolated from intertidal sand.</title>
        <authorList>
            <person name="Liu A."/>
        </authorList>
    </citation>
    <scope>NUCLEOTIDE SEQUENCE [LARGE SCALE GENOMIC DNA]</scope>
    <source>
        <strain evidence="1 2">RZ05</strain>
    </source>
</reference>
<dbReference type="AlphaFoldDB" id="A0A6I2MQ33"/>
<proteinExistence type="predicted"/>
<evidence type="ECO:0000313" key="1">
    <source>
        <dbReference type="EMBL" id="MRX63316.1"/>
    </source>
</evidence>
<sequence>MQQEDVNAINDTGGLPFRKKYYKNARKKDAFNIVRHYKDIYDNGTESQKEEAKAYFEKWKDDDEEAKKIVNEINAEAEPDNE</sequence>
<comment type="caution">
    <text evidence="1">The sequence shown here is derived from an EMBL/GenBank/DDBJ whole genome shotgun (WGS) entry which is preliminary data.</text>
</comment>
<keyword evidence="2" id="KW-1185">Reference proteome</keyword>
<accession>A0A6I2MQ33</accession>
<dbReference type="RefSeq" id="WP_154363997.1">
    <property type="nucleotide sequence ID" value="NZ_CANMYZ010000002.1"/>
</dbReference>